<comment type="similarity">
    <text evidence="2 12">Belongs to the PAM17 family.</text>
</comment>
<evidence type="ECO:0000256" key="11">
    <source>
        <dbReference type="ARBA" id="ARBA00023136"/>
    </source>
</evidence>
<keyword evidence="4 12" id="KW-0812">Transmembrane</keyword>
<comment type="subunit">
    <text evidence="12">Component of the PAM complex.</text>
</comment>
<keyword evidence="11 12" id="KW-0472">Membrane</keyword>
<dbReference type="InterPro" id="IPR013875">
    <property type="entry name" value="Pam17"/>
</dbReference>
<evidence type="ECO:0000313" key="14">
    <source>
        <dbReference type="Proteomes" id="UP000304928"/>
    </source>
</evidence>
<evidence type="ECO:0000256" key="2">
    <source>
        <dbReference type="ARBA" id="ARBA00006837"/>
    </source>
</evidence>
<feature type="transmembrane region" description="Helical" evidence="12">
    <location>
        <begin position="123"/>
        <end position="149"/>
    </location>
</feature>
<keyword evidence="8 12" id="KW-1133">Transmembrane helix</keyword>
<proteinExistence type="inferred from homology"/>
<evidence type="ECO:0000256" key="10">
    <source>
        <dbReference type="ARBA" id="ARBA00023128"/>
    </source>
</evidence>
<evidence type="ECO:0000256" key="1">
    <source>
        <dbReference type="ARBA" id="ARBA00004448"/>
    </source>
</evidence>
<keyword evidence="6 12" id="KW-0653">Protein transport</keyword>
<keyword evidence="10 12" id="KW-0496">Mitochondrion</keyword>
<accession>A0A4S9IFW0</accession>
<evidence type="ECO:0000256" key="3">
    <source>
        <dbReference type="ARBA" id="ARBA00022448"/>
    </source>
</evidence>
<dbReference type="GO" id="GO:0030150">
    <property type="term" value="P:protein import into mitochondrial matrix"/>
    <property type="evidence" value="ECO:0007669"/>
    <property type="project" value="UniProtKB-UniRule"/>
</dbReference>
<sequence length="217" mass="23760">MAATKMQSPLSILRAPAPAPLTRSIHTSVFHAAQRPQALSSALVLSRHASSAASTSSTPTQSQTPQLSWDEFLKLRRSRRFINLGSSALSGAASVAVAVPAFAEFEIENIGAQMTGLDPMFVIGGSLMGVGAVGWLLGPFLGTAFFNIWKGSVRKEFARKDKDFYSHIKRFRADPASSSVNNPVPDYYGEKINSVADYRRWLKDQRAFTRKKNKNLL</sequence>
<evidence type="ECO:0000256" key="9">
    <source>
        <dbReference type="ARBA" id="ARBA00023010"/>
    </source>
</evidence>
<evidence type="ECO:0000256" key="4">
    <source>
        <dbReference type="ARBA" id="ARBA00022692"/>
    </source>
</evidence>
<protein>
    <recommendedName>
        <fullName evidence="12">Presequence translocated-associated motor subunit PAM17</fullName>
    </recommendedName>
</protein>
<comment type="caution">
    <text evidence="13">The sequence shown here is derived from an EMBL/GenBank/DDBJ whole genome shotgun (WGS) entry which is preliminary data.</text>
</comment>
<keyword evidence="5 12" id="KW-0999">Mitochondrion inner membrane</keyword>
<organism evidence="13 14">
    <name type="scientific">Aureobasidium pullulans</name>
    <name type="common">Black yeast</name>
    <name type="synonym">Pullularia pullulans</name>
    <dbReference type="NCBI Taxonomy" id="5580"/>
    <lineage>
        <taxon>Eukaryota</taxon>
        <taxon>Fungi</taxon>
        <taxon>Dikarya</taxon>
        <taxon>Ascomycota</taxon>
        <taxon>Pezizomycotina</taxon>
        <taxon>Dothideomycetes</taxon>
        <taxon>Dothideomycetidae</taxon>
        <taxon>Dothideales</taxon>
        <taxon>Saccotheciaceae</taxon>
        <taxon>Aureobasidium</taxon>
    </lineage>
</organism>
<evidence type="ECO:0000256" key="5">
    <source>
        <dbReference type="ARBA" id="ARBA00022792"/>
    </source>
</evidence>
<comment type="function">
    <text evidence="12">Component of the PAM complex, a complex required for the translocation of transit peptide-containing proteins from the inner membrane into the mitochondrial matrix in an ATP-dependent manner.</text>
</comment>
<evidence type="ECO:0000256" key="6">
    <source>
        <dbReference type="ARBA" id="ARBA00022927"/>
    </source>
</evidence>
<keyword evidence="7" id="KW-0809">Transit peptide</keyword>
<gene>
    <name evidence="13" type="ORF">D6D15_08245</name>
</gene>
<feature type="transmembrane region" description="Helical" evidence="12">
    <location>
        <begin position="81"/>
        <end position="103"/>
    </location>
</feature>
<evidence type="ECO:0000256" key="12">
    <source>
        <dbReference type="RuleBase" id="RU367146"/>
    </source>
</evidence>
<keyword evidence="9 12" id="KW-0811">Translocation</keyword>
<name>A0A4S9IFW0_AURPU</name>
<dbReference type="PANTHER" id="PTHR28021">
    <property type="entry name" value="PRESEQUENCE TRANSLOCATED-ASSOCIATED MOTOR SUBUNIT PAM17, MITOCHONDRIAL"/>
    <property type="match status" value="1"/>
</dbReference>
<evidence type="ECO:0000256" key="8">
    <source>
        <dbReference type="ARBA" id="ARBA00022989"/>
    </source>
</evidence>
<dbReference type="Pfam" id="PF08566">
    <property type="entry name" value="Pam17"/>
    <property type="match status" value="1"/>
</dbReference>
<dbReference type="EMBL" id="QZAR01000190">
    <property type="protein sequence ID" value="THW85183.1"/>
    <property type="molecule type" value="Genomic_DNA"/>
</dbReference>
<dbReference type="Proteomes" id="UP000304928">
    <property type="component" value="Unassembled WGS sequence"/>
</dbReference>
<keyword evidence="3 12" id="KW-0813">Transport</keyword>
<dbReference type="GO" id="GO:0001405">
    <property type="term" value="C:PAM complex, Tim23 associated import motor"/>
    <property type="evidence" value="ECO:0007669"/>
    <property type="project" value="UniProtKB-UniRule"/>
</dbReference>
<dbReference type="AlphaFoldDB" id="A0A4S9IFW0"/>
<evidence type="ECO:0000313" key="13">
    <source>
        <dbReference type="EMBL" id="THW85183.1"/>
    </source>
</evidence>
<dbReference type="OrthoDB" id="5970083at2759"/>
<evidence type="ECO:0000256" key="7">
    <source>
        <dbReference type="ARBA" id="ARBA00022946"/>
    </source>
</evidence>
<dbReference type="PANTHER" id="PTHR28021:SF1">
    <property type="entry name" value="PRESEQUENCE TRANSLOCATED-ASSOCIATED MOTOR SUBUNIT PAM17, MITOCHONDRIAL"/>
    <property type="match status" value="1"/>
</dbReference>
<reference evidence="13 14" key="1">
    <citation type="submission" date="2018-10" db="EMBL/GenBank/DDBJ databases">
        <title>Fifty Aureobasidium pullulans genomes reveal a recombining polyextremotolerant generalist.</title>
        <authorList>
            <person name="Gostincar C."/>
            <person name="Turk M."/>
            <person name="Zajc J."/>
            <person name="Gunde-Cimerman N."/>
        </authorList>
    </citation>
    <scope>NUCLEOTIDE SEQUENCE [LARGE SCALE GENOMIC DNA]</scope>
    <source>
        <strain evidence="13 14">EXF-10507</strain>
    </source>
</reference>
<comment type="subcellular location">
    <subcellularLocation>
        <location evidence="1 12">Mitochondrion inner membrane</location>
        <topology evidence="1 12">Multi-pass membrane protein</topology>
    </subcellularLocation>
</comment>